<sequence length="461" mass="52386">MQDATDKKRALEKEHKECVVQLQDKQRELQTKPSNINYTEKTRLCENIESLQSKIRELEKKMELENVKQEELQLELEHHKKSNLRTSYKTTDLTLNSPAESTASSGDLRSNSLNHSSLPTSLEHMYSTDQQRQHRIQSAGDVLETINTNKTNIAGRISALPSEIDRIMAKIDQDNRVLAELDKTRSTIGLPTAGVLTSVSSSIQEPNYALNSTPQHMNYPYTELYRMAPGHLTQTYQPLSIGTSVLPNVGPLTTTTPALETVLLASGQQSRLQPKGRIMPAIPSMINAQQDIDYQNNIINDALGLNMDSTKRIGERRMPDMLDIPGKGQCYVYCARYTYDPFYCSPNENFEEELPITAGDYILVWGNKDEDGFFDGELLDGRRGLVPSNYVEQLYGRDLEDFYQSMVVRLRECDDSATTTVPQNIEYMLPDEQMKRLAQHEYNNMLEELQEDDNVDDDGKI</sequence>
<keyword evidence="1 2" id="KW-0728">SH3 domain</keyword>
<dbReference type="InterPro" id="IPR036028">
    <property type="entry name" value="SH3-like_dom_sf"/>
</dbReference>
<feature type="domain" description="SH3" evidence="5">
    <location>
        <begin position="328"/>
        <end position="396"/>
    </location>
</feature>
<dbReference type="PROSITE" id="PS50002">
    <property type="entry name" value="SH3"/>
    <property type="match status" value="1"/>
</dbReference>
<reference evidence="6" key="1">
    <citation type="submission" date="2018-04" db="EMBL/GenBank/DDBJ databases">
        <title>Transcriptome assembly of Sipha flava.</title>
        <authorList>
            <person name="Scully E.D."/>
            <person name="Geib S.M."/>
            <person name="Palmer N.A."/>
            <person name="Koch K."/>
            <person name="Bradshaw J."/>
            <person name="Heng-Moss T."/>
            <person name="Sarath G."/>
        </authorList>
    </citation>
    <scope>NUCLEOTIDE SEQUENCE</scope>
</reference>
<protein>
    <submittedName>
        <fullName evidence="6">Peripheral-type benzodiazepine receptor-associated protein 1</fullName>
    </submittedName>
</protein>
<keyword evidence="3" id="KW-0175">Coiled coil</keyword>
<accession>A0A2S2QPX7</accession>
<dbReference type="AlphaFoldDB" id="A0A2S2QPX7"/>
<dbReference type="OrthoDB" id="4158657at2759"/>
<dbReference type="GO" id="GO:0045202">
    <property type="term" value="C:synapse"/>
    <property type="evidence" value="ECO:0007669"/>
    <property type="project" value="GOC"/>
</dbReference>
<dbReference type="PANTHER" id="PTHR14234:SF19">
    <property type="entry name" value="RIM-BINDING PROTEIN, ISOFORM F"/>
    <property type="match status" value="1"/>
</dbReference>
<keyword evidence="6" id="KW-0675">Receptor</keyword>
<evidence type="ECO:0000313" key="6">
    <source>
        <dbReference type="EMBL" id="MBY79182.1"/>
    </source>
</evidence>
<feature type="region of interest" description="Disordered" evidence="4">
    <location>
        <begin position="83"/>
        <end position="119"/>
    </location>
</feature>
<organism evidence="6">
    <name type="scientific">Sipha flava</name>
    <name type="common">yellow sugarcane aphid</name>
    <dbReference type="NCBI Taxonomy" id="143950"/>
    <lineage>
        <taxon>Eukaryota</taxon>
        <taxon>Metazoa</taxon>
        <taxon>Ecdysozoa</taxon>
        <taxon>Arthropoda</taxon>
        <taxon>Hexapoda</taxon>
        <taxon>Insecta</taxon>
        <taxon>Pterygota</taxon>
        <taxon>Neoptera</taxon>
        <taxon>Paraneoptera</taxon>
        <taxon>Hemiptera</taxon>
        <taxon>Sternorrhyncha</taxon>
        <taxon>Aphidomorpha</taxon>
        <taxon>Aphidoidea</taxon>
        <taxon>Aphididae</taxon>
        <taxon>Sipha</taxon>
    </lineage>
</organism>
<dbReference type="InterPro" id="IPR040325">
    <property type="entry name" value="RIMBP1/2/3"/>
</dbReference>
<feature type="compositionally biased region" description="Polar residues" evidence="4">
    <location>
        <begin position="84"/>
        <end position="119"/>
    </location>
</feature>
<evidence type="ECO:0000256" key="3">
    <source>
        <dbReference type="SAM" id="Coils"/>
    </source>
</evidence>
<dbReference type="InterPro" id="IPR001452">
    <property type="entry name" value="SH3_domain"/>
</dbReference>
<evidence type="ECO:0000256" key="4">
    <source>
        <dbReference type="SAM" id="MobiDB-lite"/>
    </source>
</evidence>
<proteinExistence type="predicted"/>
<evidence type="ECO:0000256" key="1">
    <source>
        <dbReference type="ARBA" id="ARBA00022443"/>
    </source>
</evidence>
<dbReference type="SMART" id="SM00326">
    <property type="entry name" value="SH3"/>
    <property type="match status" value="1"/>
</dbReference>
<dbReference type="GO" id="GO:0007274">
    <property type="term" value="P:neuromuscular synaptic transmission"/>
    <property type="evidence" value="ECO:0007669"/>
    <property type="project" value="TreeGrafter"/>
</dbReference>
<dbReference type="CDD" id="cd12014">
    <property type="entry name" value="SH3_RIM-BP_1"/>
    <property type="match status" value="1"/>
</dbReference>
<gene>
    <name evidence="6" type="primary">Bzrap1</name>
    <name evidence="6" type="ORF">g.38654</name>
</gene>
<evidence type="ECO:0000259" key="5">
    <source>
        <dbReference type="PROSITE" id="PS50002"/>
    </source>
</evidence>
<dbReference type="PANTHER" id="PTHR14234">
    <property type="entry name" value="RIM BINDING PROTEIN-RELATED"/>
    <property type="match status" value="1"/>
</dbReference>
<name>A0A2S2QPX7_9HEMI</name>
<dbReference type="EMBL" id="GGMS01009979">
    <property type="protein sequence ID" value="MBY79182.1"/>
    <property type="molecule type" value="Transcribed_RNA"/>
</dbReference>
<dbReference type="SUPFAM" id="SSF50044">
    <property type="entry name" value="SH3-domain"/>
    <property type="match status" value="1"/>
</dbReference>
<dbReference type="FunFam" id="2.30.30.40:FF:000006">
    <property type="entry name" value="RIMS-binding protein 2 isoform X1"/>
    <property type="match status" value="1"/>
</dbReference>
<feature type="coiled-coil region" evidence="3">
    <location>
        <begin position="1"/>
        <end position="75"/>
    </location>
</feature>
<evidence type="ECO:0000256" key="2">
    <source>
        <dbReference type="PROSITE-ProRule" id="PRU00192"/>
    </source>
</evidence>
<dbReference type="Gene3D" id="2.30.30.40">
    <property type="entry name" value="SH3 Domains"/>
    <property type="match status" value="1"/>
</dbReference>
<dbReference type="Pfam" id="PF14604">
    <property type="entry name" value="SH3_9"/>
    <property type="match status" value="1"/>
</dbReference>